<evidence type="ECO:0000256" key="1">
    <source>
        <dbReference type="SAM" id="MobiDB-lite"/>
    </source>
</evidence>
<accession>A0ABT4VJZ6</accession>
<name>A0ABT4VJZ6_9HYPH</name>
<reference evidence="2" key="1">
    <citation type="submission" date="2022-11" db="EMBL/GenBank/DDBJ databases">
        <title>Hoeflea poritis sp. nov., isolated from scleractinian coral Porites lutea.</title>
        <authorList>
            <person name="Zhang G."/>
            <person name="Wei Q."/>
            <person name="Cai L."/>
        </authorList>
    </citation>
    <scope>NUCLEOTIDE SEQUENCE</scope>
    <source>
        <strain evidence="2">E7-10</strain>
    </source>
</reference>
<evidence type="ECO:0000313" key="2">
    <source>
        <dbReference type="EMBL" id="MDA4844991.1"/>
    </source>
</evidence>
<dbReference type="CDD" id="cd06558">
    <property type="entry name" value="crotonase-like"/>
    <property type="match status" value="1"/>
</dbReference>
<sequence length="258" mass="27170">MADRSSLIDYSNSGGIARITIDRADKLNALDAGMVAELHRICLEIDSDASVRIALLSSAGDRAFSAGGDIKAWGDLTPEEFARDWLRRGHDAFNMLARLRVPLIAVLCGDVLGGGLELAATADLRIAENHIRFGQPEAGIGIIPGWSGTQRAVRRFGAGPVRRMALFGEILSAEQALAAGIVDHLAEKGAGMAKAESIAATVLSRGPAATTAIKMLINAAEGEERESALETLAGLAVSQSGEPAKGVEAFRKKQKPEF</sequence>
<dbReference type="InterPro" id="IPR001753">
    <property type="entry name" value="Enoyl-CoA_hydra/iso"/>
</dbReference>
<dbReference type="PANTHER" id="PTHR11941">
    <property type="entry name" value="ENOYL-COA HYDRATASE-RELATED"/>
    <property type="match status" value="1"/>
</dbReference>
<dbReference type="InterPro" id="IPR029045">
    <property type="entry name" value="ClpP/crotonase-like_dom_sf"/>
</dbReference>
<dbReference type="SUPFAM" id="SSF52096">
    <property type="entry name" value="ClpP/crotonase"/>
    <property type="match status" value="1"/>
</dbReference>
<evidence type="ECO:0000313" key="3">
    <source>
        <dbReference type="Proteomes" id="UP001148313"/>
    </source>
</evidence>
<organism evidence="2 3">
    <name type="scientific">Hoeflea poritis</name>
    <dbReference type="NCBI Taxonomy" id="2993659"/>
    <lineage>
        <taxon>Bacteria</taxon>
        <taxon>Pseudomonadati</taxon>
        <taxon>Pseudomonadota</taxon>
        <taxon>Alphaproteobacteria</taxon>
        <taxon>Hyphomicrobiales</taxon>
        <taxon>Rhizobiaceae</taxon>
        <taxon>Hoeflea</taxon>
    </lineage>
</organism>
<dbReference type="EMBL" id="JAPJZH010000003">
    <property type="protein sequence ID" value="MDA4844991.1"/>
    <property type="molecule type" value="Genomic_DNA"/>
</dbReference>
<dbReference type="Gene3D" id="3.90.226.10">
    <property type="entry name" value="2-enoyl-CoA Hydratase, Chain A, domain 1"/>
    <property type="match status" value="1"/>
</dbReference>
<dbReference type="PANTHER" id="PTHR11941:SF54">
    <property type="entry name" value="ENOYL-COA HYDRATASE, MITOCHONDRIAL"/>
    <property type="match status" value="1"/>
</dbReference>
<feature type="compositionally biased region" description="Basic and acidic residues" evidence="1">
    <location>
        <begin position="248"/>
        <end position="258"/>
    </location>
</feature>
<protein>
    <submittedName>
        <fullName evidence="2">Enoyl-CoA hydratase/isomerase family protein</fullName>
    </submittedName>
</protein>
<keyword evidence="3" id="KW-1185">Reference proteome</keyword>
<proteinExistence type="predicted"/>
<dbReference type="Proteomes" id="UP001148313">
    <property type="component" value="Unassembled WGS sequence"/>
</dbReference>
<feature type="region of interest" description="Disordered" evidence="1">
    <location>
        <begin position="239"/>
        <end position="258"/>
    </location>
</feature>
<dbReference type="RefSeq" id="WP_271088544.1">
    <property type="nucleotide sequence ID" value="NZ_JAPJZH010000003.1"/>
</dbReference>
<dbReference type="Pfam" id="PF00378">
    <property type="entry name" value="ECH_1"/>
    <property type="match status" value="1"/>
</dbReference>
<comment type="caution">
    <text evidence="2">The sequence shown here is derived from an EMBL/GenBank/DDBJ whole genome shotgun (WGS) entry which is preliminary data.</text>
</comment>
<gene>
    <name evidence="2" type="ORF">OOZ53_06495</name>
</gene>